<dbReference type="AlphaFoldDB" id="A0A5M9MN95"/>
<dbReference type="Gene3D" id="3.40.50.12780">
    <property type="entry name" value="N-terminal domain of ligase-like"/>
    <property type="match status" value="1"/>
</dbReference>
<dbReference type="PANTHER" id="PTHR43767:SF10">
    <property type="entry name" value="SURFACTIN SYNTHASE SUBUNIT 1"/>
    <property type="match status" value="1"/>
</dbReference>
<dbReference type="InterPro" id="IPR050237">
    <property type="entry name" value="ATP-dep_AMP-bd_enzyme"/>
</dbReference>
<comment type="caution">
    <text evidence="1">The sequence shown here is derived from an EMBL/GenBank/DDBJ whole genome shotgun (WGS) entry which is preliminary data.</text>
</comment>
<protein>
    <submittedName>
        <fullName evidence="1">Uncharacterized protein</fullName>
    </submittedName>
</protein>
<dbReference type="VEuPathDB" id="FungiDB:EYZ11_006547"/>
<proteinExistence type="predicted"/>
<organism evidence="1 2">
    <name type="scientific">Aspergillus tanneri</name>
    <dbReference type="NCBI Taxonomy" id="1220188"/>
    <lineage>
        <taxon>Eukaryota</taxon>
        <taxon>Fungi</taxon>
        <taxon>Dikarya</taxon>
        <taxon>Ascomycota</taxon>
        <taxon>Pezizomycotina</taxon>
        <taxon>Eurotiomycetes</taxon>
        <taxon>Eurotiomycetidae</taxon>
        <taxon>Eurotiales</taxon>
        <taxon>Aspergillaceae</taxon>
        <taxon>Aspergillus</taxon>
        <taxon>Aspergillus subgen. Circumdati</taxon>
    </lineage>
</organism>
<accession>A0A5M9MN95</accession>
<evidence type="ECO:0000313" key="2">
    <source>
        <dbReference type="Proteomes" id="UP000324241"/>
    </source>
</evidence>
<dbReference type="Proteomes" id="UP000324241">
    <property type="component" value="Unassembled WGS sequence"/>
</dbReference>
<dbReference type="RefSeq" id="XP_033427863.1">
    <property type="nucleotide sequence ID" value="XM_033569057.1"/>
</dbReference>
<dbReference type="InterPro" id="IPR042099">
    <property type="entry name" value="ANL_N_sf"/>
</dbReference>
<evidence type="ECO:0000313" key="1">
    <source>
        <dbReference type="EMBL" id="KAA8648502.1"/>
    </source>
</evidence>
<reference evidence="1 2" key="1">
    <citation type="submission" date="2019-08" db="EMBL/GenBank/DDBJ databases">
        <title>The genome sequence of a newly discovered highly antifungal drug resistant Aspergillus species, Aspergillus tanneri NIH 1004.</title>
        <authorList>
            <person name="Mounaud S."/>
            <person name="Singh I."/>
            <person name="Joardar V."/>
            <person name="Pakala S."/>
            <person name="Pakala S."/>
            <person name="Venepally P."/>
            <person name="Chung J.K."/>
            <person name="Losada L."/>
            <person name="Nierman W.C."/>
        </authorList>
    </citation>
    <scope>NUCLEOTIDE SEQUENCE [LARGE SCALE GENOMIC DNA]</scope>
    <source>
        <strain evidence="1 2">NIH1004</strain>
    </source>
</reference>
<dbReference type="SUPFAM" id="SSF56801">
    <property type="entry name" value="Acetyl-CoA synthetase-like"/>
    <property type="match status" value="1"/>
</dbReference>
<dbReference type="OrthoDB" id="329835at2759"/>
<gene>
    <name evidence="1" type="ORF">ATNIH1004_004387</name>
</gene>
<dbReference type="EMBL" id="QUQM01000003">
    <property type="protein sequence ID" value="KAA8648502.1"/>
    <property type="molecule type" value="Genomic_DNA"/>
</dbReference>
<name>A0A5M9MN95_9EURO</name>
<dbReference type="GeneID" id="54327089"/>
<dbReference type="PANTHER" id="PTHR43767">
    <property type="entry name" value="LONG-CHAIN-FATTY-ACID--COA LIGASE"/>
    <property type="match status" value="1"/>
</dbReference>
<sequence length="155" mass="16689">MASKICIGGPAVALGYLNRDVETSNRFITLDGLRCYRSGDYGRILSDGNLEYRGRISGNFSDQTSGNASRTGWYLQSYHPVLRGVVTDAAVIAKGDSNQCLVAFVVFSHALRSVDVDSFTRALINALPLPTYAKPATIIPVDPFPSLIVGESTSI</sequence>